<dbReference type="PANTHER" id="PTHR44656:SF7">
    <property type="entry name" value="DEHYDROGENASE_REDUCTASE SDR FAMILY MEMBER 12"/>
    <property type="match status" value="1"/>
</dbReference>
<dbReference type="eggNOG" id="COG1028">
    <property type="taxonomic scope" value="Bacteria"/>
</dbReference>
<dbReference type="PANTHER" id="PTHR44656">
    <property type="entry name" value="DEHYDROGENASE/REDUCTASE SDR FAMILY MEMBER 12"/>
    <property type="match status" value="1"/>
</dbReference>
<dbReference type="KEGG" id="aja:AJAP_11845"/>
<evidence type="ECO:0008006" key="3">
    <source>
        <dbReference type="Google" id="ProtNLM"/>
    </source>
</evidence>
<organism evidence="1 2">
    <name type="scientific">Amycolatopsis japonica</name>
    <dbReference type="NCBI Taxonomy" id="208439"/>
    <lineage>
        <taxon>Bacteria</taxon>
        <taxon>Bacillati</taxon>
        <taxon>Actinomycetota</taxon>
        <taxon>Actinomycetes</taxon>
        <taxon>Pseudonocardiales</taxon>
        <taxon>Pseudonocardiaceae</taxon>
        <taxon>Amycolatopsis</taxon>
        <taxon>Amycolatopsis japonica group</taxon>
    </lineage>
</organism>
<dbReference type="InterPro" id="IPR036291">
    <property type="entry name" value="NAD(P)-bd_dom_sf"/>
</dbReference>
<dbReference type="InterPro" id="IPR052992">
    <property type="entry name" value="SDR_member_12"/>
</dbReference>
<protein>
    <recommendedName>
        <fullName evidence="3">Dehydrogenase</fullName>
    </recommendedName>
</protein>
<keyword evidence="2" id="KW-1185">Reference proteome</keyword>
<dbReference type="HOGENOM" id="CLU_010194_44_8_11"/>
<dbReference type="Proteomes" id="UP000028492">
    <property type="component" value="Chromosome"/>
</dbReference>
<dbReference type="Gene3D" id="3.40.50.720">
    <property type="entry name" value="NAD(P)-binding Rossmann-like Domain"/>
    <property type="match status" value="1"/>
</dbReference>
<sequence>MSTVTRAADTVLDRTLLGYGNIGYLLRRTWWPEDPAPDALAGKVAVVTGAKAGLGKATAIGLAKLGATVRIAIRGDGDAARAEIERAVPGSRIIADHCDVSLISSVRDYAKNLDGEVDVLVHNAGVMPAERTETAEGNELMLATHVLGPHLLTASLRPKLADGARVIWVSSGGMYGQPLRADDLQYRRDEYKPAAGYARTKRMQVVLAELWADRLDGSGVTVHSAHPGWADTPGVATSLPTFRKLTGPLLRNPEQGADTFVWLAAAEEPGRYNGMFWHDRVQRPTHYLGKTRETAAQRQELWQACERLTGAKTDSP</sequence>
<dbReference type="InterPro" id="IPR002347">
    <property type="entry name" value="SDR_fam"/>
</dbReference>
<name>A0A075UQI8_9PSEU</name>
<proteinExistence type="predicted"/>
<evidence type="ECO:0000313" key="1">
    <source>
        <dbReference type="EMBL" id="AIG75253.1"/>
    </source>
</evidence>
<dbReference type="SUPFAM" id="SSF51735">
    <property type="entry name" value="NAD(P)-binding Rossmann-fold domains"/>
    <property type="match status" value="1"/>
</dbReference>
<evidence type="ECO:0000313" key="2">
    <source>
        <dbReference type="Proteomes" id="UP000028492"/>
    </source>
</evidence>
<reference evidence="1 2" key="1">
    <citation type="journal article" date="2014" name="J. Biotechnol.">
        <title>Complete genome sequence of the actinobacterium Amycolatopsis japonica MG417-CF17(T) (=DSM 44213T) producing (S,S)-N,N'-ethylenediaminedisuccinic acid.</title>
        <authorList>
            <person name="Stegmann E."/>
            <person name="Albersmeier A."/>
            <person name="Spohn M."/>
            <person name="Gert H."/>
            <person name="Weber T."/>
            <person name="Wohlleben W."/>
            <person name="Kalinowski J."/>
            <person name="Ruckert C."/>
        </authorList>
    </citation>
    <scope>NUCLEOTIDE SEQUENCE [LARGE SCALE GENOMIC DNA]</scope>
    <source>
        <strain evidence="2">MG417-CF17 (DSM 44213)</strain>
    </source>
</reference>
<dbReference type="EMBL" id="CP008953">
    <property type="protein sequence ID" value="AIG75253.1"/>
    <property type="molecule type" value="Genomic_DNA"/>
</dbReference>
<dbReference type="Pfam" id="PF00106">
    <property type="entry name" value="adh_short"/>
    <property type="match status" value="1"/>
</dbReference>
<dbReference type="PRINTS" id="PR00081">
    <property type="entry name" value="GDHRDH"/>
</dbReference>
<gene>
    <name evidence="1" type="ORF">AJAP_11845</name>
</gene>
<accession>A0A075UQI8</accession>
<dbReference type="RefSeq" id="WP_038510618.1">
    <property type="nucleotide sequence ID" value="NZ_CP008953.1"/>
</dbReference>
<dbReference type="STRING" id="208439.AJAP_11845"/>
<dbReference type="AlphaFoldDB" id="A0A075UQI8"/>